<evidence type="ECO:0000313" key="1">
    <source>
        <dbReference type="EMBL" id="KAJ7679880.1"/>
    </source>
</evidence>
<name>A0AAD7GBT0_MYCRO</name>
<evidence type="ECO:0000313" key="2">
    <source>
        <dbReference type="Proteomes" id="UP001221757"/>
    </source>
</evidence>
<gene>
    <name evidence="1" type="ORF">B0H17DRAFT_1138894</name>
</gene>
<dbReference type="Proteomes" id="UP001221757">
    <property type="component" value="Unassembled WGS sequence"/>
</dbReference>
<protein>
    <submittedName>
        <fullName evidence="1">Uncharacterized protein</fullName>
    </submittedName>
</protein>
<dbReference type="AlphaFoldDB" id="A0AAD7GBT0"/>
<sequence length="462" mass="51380">MSTNAPAPSPAPVPPTLIIQDAIKRKYDDLVSALSHTEAQAAPAGKRRKRSPTVSASLPPMERLVIAAKYFTRAVNPFMDIAEAMLYGPDHHWSARAVSCPSNTIVIPSSELERQQLCIRAFDKMFGTVPDLLEVVKHLFLEASSKPGRWKKLVKQMQAAAKSARTADTNGLKHQLSYVLPNPLKEALVPPVLKQESKSDRRFILPWSDHMLLPPLVLSPSPVSGTSTDETGATETAVTGAQTELLNRLVAGRVELTATAFPSFFWEEGSYNPDDLDHGLLRGHLILRIPGVCNARVHEVFKIDREMIGYAGVQARTMMSTSEWSPRDGSYSYEELFKSIVNLFADPDDPWAKETLDWFQRNIFGDAINDSNASRESVPDASANILAQRIARRKGLPLCSKLFIYALFTLRYQTEVTVDWKPSPTAYNALRLNPYELAINLHDHFPQAVLSSSHHRIPFSSV</sequence>
<comment type="caution">
    <text evidence="1">The sequence shown here is derived from an EMBL/GenBank/DDBJ whole genome shotgun (WGS) entry which is preliminary data.</text>
</comment>
<keyword evidence="2" id="KW-1185">Reference proteome</keyword>
<accession>A0AAD7GBT0</accession>
<dbReference type="EMBL" id="JARKIE010000126">
    <property type="protein sequence ID" value="KAJ7679880.1"/>
    <property type="molecule type" value="Genomic_DNA"/>
</dbReference>
<reference evidence="1" key="1">
    <citation type="submission" date="2023-03" db="EMBL/GenBank/DDBJ databases">
        <title>Massive genome expansion in bonnet fungi (Mycena s.s.) driven by repeated elements and novel gene families across ecological guilds.</title>
        <authorList>
            <consortium name="Lawrence Berkeley National Laboratory"/>
            <person name="Harder C.B."/>
            <person name="Miyauchi S."/>
            <person name="Viragh M."/>
            <person name="Kuo A."/>
            <person name="Thoen E."/>
            <person name="Andreopoulos B."/>
            <person name="Lu D."/>
            <person name="Skrede I."/>
            <person name="Drula E."/>
            <person name="Henrissat B."/>
            <person name="Morin E."/>
            <person name="Kohler A."/>
            <person name="Barry K."/>
            <person name="LaButti K."/>
            <person name="Morin E."/>
            <person name="Salamov A."/>
            <person name="Lipzen A."/>
            <person name="Mereny Z."/>
            <person name="Hegedus B."/>
            <person name="Baldrian P."/>
            <person name="Stursova M."/>
            <person name="Weitz H."/>
            <person name="Taylor A."/>
            <person name="Grigoriev I.V."/>
            <person name="Nagy L.G."/>
            <person name="Martin F."/>
            <person name="Kauserud H."/>
        </authorList>
    </citation>
    <scope>NUCLEOTIDE SEQUENCE</scope>
    <source>
        <strain evidence="1">CBHHK067</strain>
    </source>
</reference>
<organism evidence="1 2">
    <name type="scientific">Mycena rosella</name>
    <name type="common">Pink bonnet</name>
    <name type="synonym">Agaricus rosellus</name>
    <dbReference type="NCBI Taxonomy" id="1033263"/>
    <lineage>
        <taxon>Eukaryota</taxon>
        <taxon>Fungi</taxon>
        <taxon>Dikarya</taxon>
        <taxon>Basidiomycota</taxon>
        <taxon>Agaricomycotina</taxon>
        <taxon>Agaricomycetes</taxon>
        <taxon>Agaricomycetidae</taxon>
        <taxon>Agaricales</taxon>
        <taxon>Marasmiineae</taxon>
        <taxon>Mycenaceae</taxon>
        <taxon>Mycena</taxon>
    </lineage>
</organism>
<dbReference type="InterPro" id="IPR046521">
    <property type="entry name" value="DUF6698"/>
</dbReference>
<dbReference type="Pfam" id="PF20414">
    <property type="entry name" value="DUF6698"/>
    <property type="match status" value="1"/>
</dbReference>
<proteinExistence type="predicted"/>